<dbReference type="Proteomes" id="UP001287286">
    <property type="component" value="Unassembled WGS sequence"/>
</dbReference>
<name>A0ABR0BH99_PURLI</name>
<evidence type="ECO:0000313" key="2">
    <source>
        <dbReference type="EMBL" id="KAK4077566.1"/>
    </source>
</evidence>
<protein>
    <recommendedName>
        <fullName evidence="1">PAS domain-containing protein</fullName>
    </recommendedName>
</protein>
<dbReference type="PROSITE" id="PS50112">
    <property type="entry name" value="PAS"/>
    <property type="match status" value="1"/>
</dbReference>
<evidence type="ECO:0000313" key="3">
    <source>
        <dbReference type="Proteomes" id="UP001287286"/>
    </source>
</evidence>
<comment type="caution">
    <text evidence="2">The sequence shown here is derived from an EMBL/GenBank/DDBJ whole genome shotgun (WGS) entry which is preliminary data.</text>
</comment>
<keyword evidence="3" id="KW-1185">Reference proteome</keyword>
<dbReference type="EMBL" id="JAWRVI010000098">
    <property type="protein sequence ID" value="KAK4077566.1"/>
    <property type="molecule type" value="Genomic_DNA"/>
</dbReference>
<sequence length="249" mass="28476">MGEIFDYSPVPTLLISPSLRIQRASASLLVAWGVRRGELLERDLCITLYNGSQTERFDRIPLLHAVKSAVATRTLGRCYAAYIANDITWDARIIPVHRDDELLCLIFEWERTETHTTIVDSEIVRNLLPIDDALRIFIQAVKDYAIFLLDTRGNVVTWNAGAEVNQGYKKGEVIGKHFSMLYGEEDVQTGKLERQLEIGLREGRAETECWHYRKDGSRYRANVLTTAIYKNDVHIGFVNISRNFTGRRS</sequence>
<dbReference type="CDD" id="cd00130">
    <property type="entry name" value="PAS"/>
    <property type="match status" value="1"/>
</dbReference>
<dbReference type="SMART" id="SM00091">
    <property type="entry name" value="PAS"/>
    <property type="match status" value="2"/>
</dbReference>
<gene>
    <name evidence="2" type="ORF">Purlil1_12328</name>
</gene>
<evidence type="ECO:0000259" key="1">
    <source>
        <dbReference type="PROSITE" id="PS50112"/>
    </source>
</evidence>
<accession>A0ABR0BH99</accession>
<dbReference type="Gene3D" id="3.30.450.20">
    <property type="entry name" value="PAS domain"/>
    <property type="match status" value="1"/>
</dbReference>
<organism evidence="2 3">
    <name type="scientific">Purpureocillium lilacinum</name>
    <name type="common">Paecilomyces lilacinus</name>
    <dbReference type="NCBI Taxonomy" id="33203"/>
    <lineage>
        <taxon>Eukaryota</taxon>
        <taxon>Fungi</taxon>
        <taxon>Dikarya</taxon>
        <taxon>Ascomycota</taxon>
        <taxon>Pezizomycotina</taxon>
        <taxon>Sordariomycetes</taxon>
        <taxon>Hypocreomycetidae</taxon>
        <taxon>Hypocreales</taxon>
        <taxon>Ophiocordycipitaceae</taxon>
        <taxon>Purpureocillium</taxon>
    </lineage>
</organism>
<dbReference type="Pfam" id="PF13426">
    <property type="entry name" value="PAS_9"/>
    <property type="match status" value="1"/>
</dbReference>
<dbReference type="SUPFAM" id="SSF55785">
    <property type="entry name" value="PYP-like sensor domain (PAS domain)"/>
    <property type="match status" value="1"/>
</dbReference>
<feature type="domain" description="PAS" evidence="1">
    <location>
        <begin position="146"/>
        <end position="203"/>
    </location>
</feature>
<dbReference type="NCBIfam" id="TIGR00229">
    <property type="entry name" value="sensory_box"/>
    <property type="match status" value="1"/>
</dbReference>
<proteinExistence type="predicted"/>
<dbReference type="InterPro" id="IPR035965">
    <property type="entry name" value="PAS-like_dom_sf"/>
</dbReference>
<dbReference type="InterPro" id="IPR000014">
    <property type="entry name" value="PAS"/>
</dbReference>
<reference evidence="2 3" key="1">
    <citation type="journal article" date="2024" name="Microbiol. Resour. Announc.">
        <title>Genome annotations for the ascomycete fungi Trichoderma harzianum, Trichoderma aggressivum, and Purpureocillium lilacinum.</title>
        <authorList>
            <person name="Beijen E.P.W."/>
            <person name="Ohm R.A."/>
        </authorList>
    </citation>
    <scope>NUCLEOTIDE SEQUENCE [LARGE SCALE GENOMIC DNA]</scope>
    <source>
        <strain evidence="2 3">CBS 150709</strain>
    </source>
</reference>